<evidence type="ECO:0000256" key="8">
    <source>
        <dbReference type="PROSITE-ProRule" id="PRU00071"/>
    </source>
</evidence>
<evidence type="ECO:0000256" key="7">
    <source>
        <dbReference type="ARBA" id="ARBA00023242"/>
    </source>
</evidence>
<evidence type="ECO:0000256" key="1">
    <source>
        <dbReference type="ARBA" id="ARBA00022723"/>
    </source>
</evidence>
<feature type="region of interest" description="Disordered" evidence="10">
    <location>
        <begin position="1"/>
        <end position="30"/>
    </location>
</feature>
<keyword evidence="6 9" id="KW-0804">Transcription</keyword>
<keyword evidence="1 9" id="KW-0479">Metal-binding</keyword>
<organism evidence="12 13">
    <name type="scientific">Saponaria officinalis</name>
    <name type="common">Common soapwort</name>
    <name type="synonym">Lychnis saponaria</name>
    <dbReference type="NCBI Taxonomy" id="3572"/>
    <lineage>
        <taxon>Eukaryota</taxon>
        <taxon>Viridiplantae</taxon>
        <taxon>Streptophyta</taxon>
        <taxon>Embryophyta</taxon>
        <taxon>Tracheophyta</taxon>
        <taxon>Spermatophyta</taxon>
        <taxon>Magnoliopsida</taxon>
        <taxon>eudicotyledons</taxon>
        <taxon>Gunneridae</taxon>
        <taxon>Pentapetalae</taxon>
        <taxon>Caryophyllales</taxon>
        <taxon>Caryophyllaceae</taxon>
        <taxon>Caryophylleae</taxon>
        <taxon>Saponaria</taxon>
    </lineage>
</organism>
<evidence type="ECO:0000256" key="5">
    <source>
        <dbReference type="ARBA" id="ARBA00023125"/>
    </source>
</evidence>
<dbReference type="Pfam" id="PF02701">
    <property type="entry name" value="Zn_ribbon_Dof"/>
    <property type="match status" value="1"/>
</dbReference>
<evidence type="ECO:0000256" key="4">
    <source>
        <dbReference type="ARBA" id="ARBA00023015"/>
    </source>
</evidence>
<feature type="compositionally biased region" description="Low complexity" evidence="10">
    <location>
        <begin position="267"/>
        <end position="289"/>
    </location>
</feature>
<dbReference type="GO" id="GO:0003700">
    <property type="term" value="F:DNA-binding transcription factor activity"/>
    <property type="evidence" value="ECO:0007669"/>
    <property type="project" value="UniProtKB-UniRule"/>
</dbReference>
<comment type="caution">
    <text evidence="12">The sequence shown here is derived from an EMBL/GenBank/DDBJ whole genome shotgun (WGS) entry which is preliminary data.</text>
</comment>
<evidence type="ECO:0000256" key="2">
    <source>
        <dbReference type="ARBA" id="ARBA00022771"/>
    </source>
</evidence>
<name>A0AAW1K583_SAPOF</name>
<reference evidence="12" key="1">
    <citation type="submission" date="2024-03" db="EMBL/GenBank/DDBJ databases">
        <title>WGS assembly of Saponaria officinalis var. Norfolk2.</title>
        <authorList>
            <person name="Jenkins J."/>
            <person name="Shu S."/>
            <person name="Grimwood J."/>
            <person name="Barry K."/>
            <person name="Goodstein D."/>
            <person name="Schmutz J."/>
            <person name="Leebens-Mack J."/>
            <person name="Osbourn A."/>
        </authorList>
    </citation>
    <scope>NUCLEOTIDE SEQUENCE [LARGE SCALE GENOMIC DNA]</scope>
    <source>
        <strain evidence="12">JIC</strain>
    </source>
</reference>
<evidence type="ECO:0000313" key="12">
    <source>
        <dbReference type="EMBL" id="KAK9714609.1"/>
    </source>
</evidence>
<evidence type="ECO:0000313" key="13">
    <source>
        <dbReference type="Proteomes" id="UP001443914"/>
    </source>
</evidence>
<feature type="compositionally biased region" description="Low complexity" evidence="10">
    <location>
        <begin position="100"/>
        <end position="111"/>
    </location>
</feature>
<dbReference type="AlphaFoldDB" id="A0AAW1K583"/>
<sequence length="299" mass="32372">MDHHQQQQNRRRAVEAGGGGAQNHPPSQPCPRCNSNNTKFCYYNNYSLSQPRYFCKGCRRYWTQGGTLRNVPVGGGCRKSKRPKLAPGTTSTSGGGGSETGTNPQLSSLPQPLPILNHQLILNAQDHRLSMMGNNNHHIINSNSSSNSNINNNINNNITSTTTNTSGGTMMMSHNFFGGGNSGFLPSLMPPMQGVNQPLSFGPNLGLLHGFGLPNFDPQPVQPPPNQDESLPSLYSTRELGSSSSIQDWNLSMTPGPDPEPVDPQVNNNSNSNDDNNNENSQSNQHWSNFMGTSGLDDP</sequence>
<dbReference type="EMBL" id="JBDFQZ010000006">
    <property type="protein sequence ID" value="KAK9714609.1"/>
    <property type="molecule type" value="Genomic_DNA"/>
</dbReference>
<keyword evidence="3 9" id="KW-0862">Zinc</keyword>
<dbReference type="PROSITE" id="PS01361">
    <property type="entry name" value="ZF_DOF_1"/>
    <property type="match status" value="1"/>
</dbReference>
<evidence type="ECO:0000256" key="6">
    <source>
        <dbReference type="ARBA" id="ARBA00023163"/>
    </source>
</evidence>
<proteinExistence type="predicted"/>
<dbReference type="PANTHER" id="PTHR31992">
    <property type="entry name" value="DOF ZINC FINGER PROTEIN DOF1.4-RELATED"/>
    <property type="match status" value="1"/>
</dbReference>
<feature type="region of interest" description="Disordered" evidence="10">
    <location>
        <begin position="213"/>
        <end position="299"/>
    </location>
</feature>
<dbReference type="PANTHER" id="PTHR31992:SF108">
    <property type="entry name" value="DOF ZINC FINGER PROTEIN"/>
    <property type="match status" value="1"/>
</dbReference>
<dbReference type="InterPro" id="IPR003851">
    <property type="entry name" value="Znf_Dof"/>
</dbReference>
<comment type="function">
    <text evidence="9">Transcription factor that binds specifically to a 5'-AA[AG]G-3' consensus core sequence.</text>
</comment>
<dbReference type="GO" id="GO:0003677">
    <property type="term" value="F:DNA binding"/>
    <property type="evidence" value="ECO:0007669"/>
    <property type="project" value="UniProtKB-UniRule"/>
</dbReference>
<keyword evidence="13" id="KW-1185">Reference proteome</keyword>
<dbReference type="GO" id="GO:0005634">
    <property type="term" value="C:nucleus"/>
    <property type="evidence" value="ECO:0007669"/>
    <property type="project" value="UniProtKB-SubCell"/>
</dbReference>
<dbReference type="GO" id="GO:0008270">
    <property type="term" value="F:zinc ion binding"/>
    <property type="evidence" value="ECO:0007669"/>
    <property type="project" value="UniProtKB-KW"/>
</dbReference>
<feature type="domain" description="Dof-type" evidence="11">
    <location>
        <begin position="28"/>
        <end position="82"/>
    </location>
</feature>
<evidence type="ECO:0000256" key="10">
    <source>
        <dbReference type="SAM" id="MobiDB-lite"/>
    </source>
</evidence>
<comment type="subcellular location">
    <subcellularLocation>
        <location evidence="8 9">Nucleus</location>
    </subcellularLocation>
</comment>
<accession>A0AAW1K583</accession>
<evidence type="ECO:0000259" key="11">
    <source>
        <dbReference type="PROSITE" id="PS50884"/>
    </source>
</evidence>
<keyword evidence="4 9" id="KW-0805">Transcription regulation</keyword>
<keyword evidence="5 8" id="KW-0238">DNA-binding</keyword>
<feature type="region of interest" description="Disordered" evidence="10">
    <location>
        <begin position="69"/>
        <end position="111"/>
    </location>
</feature>
<keyword evidence="2 8" id="KW-0863">Zinc-finger</keyword>
<dbReference type="Proteomes" id="UP001443914">
    <property type="component" value="Unassembled WGS sequence"/>
</dbReference>
<evidence type="ECO:0000256" key="3">
    <source>
        <dbReference type="ARBA" id="ARBA00022833"/>
    </source>
</evidence>
<evidence type="ECO:0000256" key="9">
    <source>
        <dbReference type="RuleBase" id="RU369094"/>
    </source>
</evidence>
<feature type="compositionally biased region" description="Polar residues" evidence="10">
    <location>
        <begin position="229"/>
        <end position="253"/>
    </location>
</feature>
<dbReference type="InterPro" id="IPR045174">
    <property type="entry name" value="Dof"/>
</dbReference>
<gene>
    <name evidence="12" type="ORF">RND81_06G106900</name>
</gene>
<dbReference type="PROSITE" id="PS50884">
    <property type="entry name" value="ZF_DOF_2"/>
    <property type="match status" value="1"/>
</dbReference>
<keyword evidence="7 8" id="KW-0539">Nucleus</keyword>
<protein>
    <recommendedName>
        <fullName evidence="9">Dof zinc finger protein</fullName>
    </recommendedName>
</protein>